<keyword evidence="1" id="KW-0812">Transmembrane</keyword>
<name>A0A2H0KGV0_9BACT</name>
<reference evidence="2 3" key="1">
    <citation type="submission" date="2017-09" db="EMBL/GenBank/DDBJ databases">
        <title>Depth-based differentiation of microbial function through sediment-hosted aquifers and enrichment of novel symbionts in the deep terrestrial subsurface.</title>
        <authorList>
            <person name="Probst A.J."/>
            <person name="Ladd B."/>
            <person name="Jarett J.K."/>
            <person name="Geller-Mcgrath D.E."/>
            <person name="Sieber C.M."/>
            <person name="Emerson J.B."/>
            <person name="Anantharaman K."/>
            <person name="Thomas B.C."/>
            <person name="Malmstrom R."/>
            <person name="Stieglmeier M."/>
            <person name="Klingl A."/>
            <person name="Woyke T."/>
            <person name="Ryan C.M."/>
            <person name="Banfield J.F."/>
        </authorList>
    </citation>
    <scope>NUCLEOTIDE SEQUENCE [LARGE SCALE GENOMIC DNA]</scope>
    <source>
        <strain evidence="2">CG11_big_fil_rev_8_21_14_0_20_40_12</strain>
    </source>
</reference>
<evidence type="ECO:0000313" key="3">
    <source>
        <dbReference type="Proteomes" id="UP000231371"/>
    </source>
</evidence>
<organism evidence="2 3">
    <name type="scientific">Candidatus Shapirobacteria bacterium CG11_big_fil_rev_8_21_14_0_20_40_12</name>
    <dbReference type="NCBI Taxonomy" id="1974889"/>
    <lineage>
        <taxon>Bacteria</taxon>
        <taxon>Candidatus Shapironibacteriota</taxon>
    </lineage>
</organism>
<dbReference type="AlphaFoldDB" id="A0A2H0KGV0"/>
<feature type="transmembrane region" description="Helical" evidence="1">
    <location>
        <begin position="312"/>
        <end position="329"/>
    </location>
</feature>
<feature type="transmembrane region" description="Helical" evidence="1">
    <location>
        <begin position="199"/>
        <end position="218"/>
    </location>
</feature>
<keyword evidence="1" id="KW-0472">Membrane</keyword>
<keyword evidence="1" id="KW-1133">Transmembrane helix</keyword>
<protein>
    <submittedName>
        <fullName evidence="2">Uncharacterized protein</fullName>
    </submittedName>
</protein>
<evidence type="ECO:0000313" key="2">
    <source>
        <dbReference type="EMBL" id="PIQ70472.1"/>
    </source>
</evidence>
<accession>A0A2H0KGV0</accession>
<dbReference type="EMBL" id="PCVI01000005">
    <property type="protein sequence ID" value="PIQ70472.1"/>
    <property type="molecule type" value="Genomic_DNA"/>
</dbReference>
<feature type="transmembrane region" description="Helical" evidence="1">
    <location>
        <begin position="167"/>
        <end position="187"/>
    </location>
</feature>
<feature type="transmembrane region" description="Helical" evidence="1">
    <location>
        <begin position="224"/>
        <end position="249"/>
    </location>
</feature>
<evidence type="ECO:0000256" key="1">
    <source>
        <dbReference type="SAM" id="Phobius"/>
    </source>
</evidence>
<proteinExistence type="predicted"/>
<feature type="transmembrane region" description="Helical" evidence="1">
    <location>
        <begin position="104"/>
        <end position="124"/>
    </location>
</feature>
<comment type="caution">
    <text evidence="2">The sequence shown here is derived from an EMBL/GenBank/DDBJ whole genome shotgun (WGS) entry which is preliminary data.</text>
</comment>
<dbReference type="Proteomes" id="UP000231371">
    <property type="component" value="Unassembled WGS sequence"/>
</dbReference>
<dbReference type="InterPro" id="IPR045782">
    <property type="entry name" value="TrbL_3"/>
</dbReference>
<feature type="transmembrane region" description="Helical" evidence="1">
    <location>
        <begin position="39"/>
        <end position="59"/>
    </location>
</feature>
<feature type="transmembrane region" description="Helical" evidence="1">
    <location>
        <begin position="66"/>
        <end position="84"/>
    </location>
</feature>
<feature type="transmembrane region" description="Helical" evidence="1">
    <location>
        <begin position="131"/>
        <end position="155"/>
    </location>
</feature>
<gene>
    <name evidence="2" type="ORF">COV89_00265</name>
</gene>
<sequence>MIKKLKKFFLPLICVVVFGLLLPLKPASAGILSWLGITGIATAVPSVVVSFAVFILGVLSSIFAGFAGWLLTFVLSPAFTSLSYTNPATNPVIDMGLKITQGFANIILVLILIYIGLATILRLAGYETKKMLVSFVIAALLVNFSPVICGLIVDAANIVMNYLAKPLIGPGGLSSLVTHIVSIWKIYSSGWNFDVLVSSAAQAALIFKLIAAAIFYFLLALGLLLYACIFIIRYVAIWILVILSPIAFVCRILPPGSGLRKVWDMWWQQFIQWSIIGILAMFFLYLAVQLMVDAPILFKAGIGGDYGWFDMILPYVVPLAFLYLGFVVTQQTTAFGAKGIISLATKGRKAAASSARGRGWQWTEKGARTVKSEAGKIRQSYQIQKVAFGDTRTRALGTAIRGSWQTRIRPAITTPATYKAAGKGIFSAVKDAAMAGAIASFGIKKKGQILCNSCGGAVPAGSEFCLHCGVSI</sequence>
<dbReference type="Pfam" id="PF19590">
    <property type="entry name" value="TrbL_3"/>
    <property type="match status" value="1"/>
</dbReference>
<feature type="transmembrane region" description="Helical" evidence="1">
    <location>
        <begin position="270"/>
        <end position="292"/>
    </location>
</feature>